<evidence type="ECO:0000313" key="2">
    <source>
        <dbReference type="EMBL" id="EMO56548.1"/>
    </source>
</evidence>
<proteinExistence type="predicted"/>
<dbReference type="EMBL" id="AKWE02000167">
    <property type="protein sequence ID" value="EMO56548.1"/>
    <property type="molecule type" value="Genomic_DNA"/>
</dbReference>
<evidence type="ECO:0000256" key="1">
    <source>
        <dbReference type="SAM" id="Phobius"/>
    </source>
</evidence>
<gene>
    <name evidence="2" type="ORF">LEP1GSC161_2964</name>
</gene>
<feature type="transmembrane region" description="Helical" evidence="1">
    <location>
        <begin position="35"/>
        <end position="57"/>
    </location>
</feature>
<dbReference type="Proteomes" id="UP000012149">
    <property type="component" value="Unassembled WGS sequence"/>
</dbReference>
<dbReference type="AlphaFoldDB" id="M6W454"/>
<sequence>MSWIAAITLIPILSSGIYLLGGGNKYPNWFKRTLVWGGSLVFFLLLIYTGISLMNGIGTKTIG</sequence>
<keyword evidence="1" id="KW-0812">Transmembrane</keyword>
<name>M6W454_9LEPT</name>
<keyword evidence="1" id="KW-1133">Transmembrane helix</keyword>
<comment type="caution">
    <text evidence="2">The sequence shown here is derived from an EMBL/GenBank/DDBJ whole genome shotgun (WGS) entry which is preliminary data.</text>
</comment>
<evidence type="ECO:0000313" key="3">
    <source>
        <dbReference type="Proteomes" id="UP000012149"/>
    </source>
</evidence>
<reference evidence="2 3" key="1">
    <citation type="submission" date="2013-01" db="EMBL/GenBank/DDBJ databases">
        <authorList>
            <person name="Harkins D.M."/>
            <person name="Durkin A.S."/>
            <person name="Brinkac L.M."/>
            <person name="Haft D.H."/>
            <person name="Selengut J.D."/>
            <person name="Sanka R."/>
            <person name="DePew J."/>
            <person name="Purushe J."/>
            <person name="Matthias M.A."/>
            <person name="Vinetz J.M."/>
            <person name="Sutton G.G."/>
            <person name="Nierman W.C."/>
            <person name="Fouts D.E."/>
        </authorList>
    </citation>
    <scope>NUCLEOTIDE SEQUENCE [LARGE SCALE GENOMIC DNA]</scope>
    <source>
        <strain evidence="2 3">CBC1416</strain>
    </source>
</reference>
<protein>
    <submittedName>
        <fullName evidence="2">Uncharacterized protein</fullName>
    </submittedName>
</protein>
<organism evidence="2 3">
    <name type="scientific">Leptospira santarosai str. CBC1416</name>
    <dbReference type="NCBI Taxonomy" id="1193059"/>
    <lineage>
        <taxon>Bacteria</taxon>
        <taxon>Pseudomonadati</taxon>
        <taxon>Spirochaetota</taxon>
        <taxon>Spirochaetia</taxon>
        <taxon>Leptospirales</taxon>
        <taxon>Leptospiraceae</taxon>
        <taxon>Leptospira</taxon>
    </lineage>
</organism>
<keyword evidence="1" id="KW-0472">Membrane</keyword>
<accession>M6W454</accession>